<dbReference type="Proteomes" id="UP000546642">
    <property type="component" value="Unassembled WGS sequence"/>
</dbReference>
<sequence>MLSTFVASVSLGVVGVALLAAGPVMVLRGCGGKKEIRTELAAQKITFPVERGLPDELTAYAGKPVRTGAEARAYADLIKVHLDGATRGRTYSELSDEYYASGSADEKLADLRQTAFMGESLRASLMSAYQAWQLTTLVVGLGALLTALGAALIASGAALGL</sequence>
<feature type="transmembrane region" description="Helical" evidence="1">
    <location>
        <begin position="134"/>
        <end position="159"/>
    </location>
</feature>
<accession>A0A7X0D5J9</accession>
<name>A0A7X0D5J9_9ACTN</name>
<protein>
    <submittedName>
        <fullName evidence="2">Uncharacterized protein</fullName>
    </submittedName>
</protein>
<proteinExistence type="predicted"/>
<feature type="transmembrane region" description="Helical" evidence="1">
    <location>
        <begin position="6"/>
        <end position="27"/>
    </location>
</feature>
<evidence type="ECO:0000313" key="2">
    <source>
        <dbReference type="EMBL" id="MBB6172295.1"/>
    </source>
</evidence>
<gene>
    <name evidence="2" type="ORF">HNR23_002355</name>
</gene>
<dbReference type="AlphaFoldDB" id="A0A7X0D5J9"/>
<keyword evidence="1" id="KW-0472">Membrane</keyword>
<dbReference type="EMBL" id="JACHDS010000001">
    <property type="protein sequence ID" value="MBB6172295.1"/>
    <property type="molecule type" value="Genomic_DNA"/>
</dbReference>
<organism evidence="2 3">
    <name type="scientific">Nocardiopsis mwathae</name>
    <dbReference type="NCBI Taxonomy" id="1472723"/>
    <lineage>
        <taxon>Bacteria</taxon>
        <taxon>Bacillati</taxon>
        <taxon>Actinomycetota</taxon>
        <taxon>Actinomycetes</taxon>
        <taxon>Streptosporangiales</taxon>
        <taxon>Nocardiopsidaceae</taxon>
        <taxon>Nocardiopsis</taxon>
    </lineage>
</organism>
<keyword evidence="1" id="KW-1133">Transmembrane helix</keyword>
<keyword evidence="1" id="KW-0812">Transmembrane</keyword>
<evidence type="ECO:0000256" key="1">
    <source>
        <dbReference type="SAM" id="Phobius"/>
    </source>
</evidence>
<keyword evidence="3" id="KW-1185">Reference proteome</keyword>
<reference evidence="2 3" key="1">
    <citation type="submission" date="2020-08" db="EMBL/GenBank/DDBJ databases">
        <title>Sequencing the genomes of 1000 actinobacteria strains.</title>
        <authorList>
            <person name="Klenk H.-P."/>
        </authorList>
    </citation>
    <scope>NUCLEOTIDE SEQUENCE [LARGE SCALE GENOMIC DNA]</scope>
    <source>
        <strain evidence="2 3">DSM 46659</strain>
    </source>
</reference>
<evidence type="ECO:0000313" key="3">
    <source>
        <dbReference type="Proteomes" id="UP000546642"/>
    </source>
</evidence>
<comment type="caution">
    <text evidence="2">The sequence shown here is derived from an EMBL/GenBank/DDBJ whole genome shotgun (WGS) entry which is preliminary data.</text>
</comment>
<dbReference type="RefSeq" id="WP_184075615.1">
    <property type="nucleotide sequence ID" value="NZ_JACHDS010000001.1"/>
</dbReference>